<accession>A0A6I8VGJ6</accession>
<dbReference type="AlphaFoldDB" id="A0A6I8VGJ6"/>
<name>A0A6I8VGJ6_DROPS</name>
<evidence type="ECO:0000313" key="2">
    <source>
        <dbReference type="RefSeq" id="XP_015040357.1"/>
    </source>
</evidence>
<dbReference type="RefSeq" id="XP_015040357.1">
    <property type="nucleotide sequence ID" value="XM_015184871.2"/>
</dbReference>
<sequence>MNNIIFSQRNSFGQLLPNTTDCSNVPLPMSGKNIRSRITFNGFLGESVGVNDTGDSEKPRKTRPEWNGERCFVELNRLSQFTNIRAVWTPDAKVLHNHTAQLPKLFPHLHSQSGGCGTQYSRRLLVPQASDDAGGQGELRRVPGLCA</sequence>
<evidence type="ECO:0000313" key="1">
    <source>
        <dbReference type="Proteomes" id="UP000001819"/>
    </source>
</evidence>
<gene>
    <name evidence="2" type="primary">LOC26533671</name>
</gene>
<dbReference type="Bgee" id="FBgn0272658">
    <property type="expression patterns" value="Expressed in insect adult head and 2 other cell types or tissues"/>
</dbReference>
<dbReference type="Proteomes" id="UP000001819">
    <property type="component" value="Chromosome 3"/>
</dbReference>
<protein>
    <submittedName>
        <fullName evidence="2">Uncharacterized protein</fullName>
    </submittedName>
</protein>
<reference evidence="1" key="1">
    <citation type="submission" date="2024-06" db="UniProtKB">
        <authorList>
            <consortium name="RefSeq"/>
        </authorList>
    </citation>
    <scope>NUCLEOTIDE SEQUENCE [LARGE SCALE GENOMIC DNA]</scope>
    <source>
        <strain evidence="1">MV2-25</strain>
    </source>
</reference>
<dbReference type="GeneID" id="26533671"/>
<reference evidence="2" key="2">
    <citation type="submission" date="2025-08" db="UniProtKB">
        <authorList>
            <consortium name="RefSeq"/>
        </authorList>
    </citation>
    <scope>IDENTIFICATION</scope>
    <source>
        <strain evidence="2">MV-25-SWS-2005</strain>
        <tissue evidence="2">Whole body</tissue>
    </source>
</reference>
<dbReference type="InParanoid" id="A0A6I8VGJ6"/>
<organism evidence="1 2">
    <name type="scientific">Drosophila pseudoobscura pseudoobscura</name>
    <name type="common">Fruit fly</name>
    <dbReference type="NCBI Taxonomy" id="46245"/>
    <lineage>
        <taxon>Eukaryota</taxon>
        <taxon>Metazoa</taxon>
        <taxon>Ecdysozoa</taxon>
        <taxon>Arthropoda</taxon>
        <taxon>Hexapoda</taxon>
        <taxon>Insecta</taxon>
        <taxon>Pterygota</taxon>
        <taxon>Neoptera</taxon>
        <taxon>Endopterygota</taxon>
        <taxon>Diptera</taxon>
        <taxon>Brachycera</taxon>
        <taxon>Muscomorpha</taxon>
        <taxon>Ephydroidea</taxon>
        <taxon>Drosophilidae</taxon>
        <taxon>Drosophila</taxon>
        <taxon>Sophophora</taxon>
    </lineage>
</organism>
<proteinExistence type="predicted"/>
<dbReference type="KEGG" id="dpo:26533671"/>
<keyword evidence="1" id="KW-1185">Reference proteome</keyword>